<feature type="region of interest" description="Disordered" evidence="2">
    <location>
        <begin position="18"/>
        <end position="62"/>
    </location>
</feature>
<organism evidence="3 4">
    <name type="scientific">Stephania japonica</name>
    <dbReference type="NCBI Taxonomy" id="461633"/>
    <lineage>
        <taxon>Eukaryota</taxon>
        <taxon>Viridiplantae</taxon>
        <taxon>Streptophyta</taxon>
        <taxon>Embryophyta</taxon>
        <taxon>Tracheophyta</taxon>
        <taxon>Spermatophyta</taxon>
        <taxon>Magnoliopsida</taxon>
        <taxon>Ranunculales</taxon>
        <taxon>Menispermaceae</taxon>
        <taxon>Menispermoideae</taxon>
        <taxon>Cissampelideae</taxon>
        <taxon>Stephania</taxon>
    </lineage>
</organism>
<keyword evidence="4" id="KW-1185">Reference proteome</keyword>
<evidence type="ECO:0000313" key="4">
    <source>
        <dbReference type="Proteomes" id="UP001417504"/>
    </source>
</evidence>
<evidence type="ECO:0000256" key="1">
    <source>
        <dbReference type="SAM" id="Coils"/>
    </source>
</evidence>
<feature type="compositionally biased region" description="Polar residues" evidence="2">
    <location>
        <begin position="537"/>
        <end position="559"/>
    </location>
</feature>
<dbReference type="PANTHER" id="PTHR31071:SF2">
    <property type="entry name" value="ACTIN CYTOSKELETON-REGULATORY COMPLEX PAN-LIKE PROTEIN"/>
    <property type="match status" value="1"/>
</dbReference>
<feature type="coiled-coil region" evidence="1">
    <location>
        <begin position="243"/>
        <end position="373"/>
    </location>
</feature>
<evidence type="ECO:0000313" key="3">
    <source>
        <dbReference type="EMBL" id="KAK9155711.1"/>
    </source>
</evidence>
<name>A0AAP0PWV1_9MAGN</name>
<keyword evidence="1" id="KW-0175">Coiled coil</keyword>
<reference evidence="3 4" key="1">
    <citation type="submission" date="2024-01" db="EMBL/GenBank/DDBJ databases">
        <title>Genome assemblies of Stephania.</title>
        <authorList>
            <person name="Yang L."/>
        </authorList>
    </citation>
    <scope>NUCLEOTIDE SEQUENCE [LARGE SCALE GENOMIC DNA]</scope>
    <source>
        <strain evidence="3">QJT</strain>
        <tissue evidence="3">Leaf</tissue>
    </source>
</reference>
<feature type="region of interest" description="Disordered" evidence="2">
    <location>
        <begin position="531"/>
        <end position="581"/>
    </location>
</feature>
<sequence>MKIPARVTAAEAVVEERWSPELDRRERRRGRKAHRRRIRSQAWSGAGRGAAAGRRSGPGTPLLRWKFDDGDVSIGDDGEAAAAEVGRRGCRRVRGGCGGGGGGEAPVSARKLAAGLWHLRIPAAGGGGRDGGGLIHRRLLSDGLGAVDQVQSGVGDLVAPVHGHGERRELVSEPKELLESPFHDAGRKNGLLCKAESSLSLSNSAMEGVTKWDPVCSKTLDTVHWINDQTKPLGGQQITVLAIATLQTELEEARVRIHELEMERRSSKKKFENFLRKLAEEKAAWQSREHQKIRVIIDDVKDELNRERKNRQRAEIINSKLVNELAEVKLSAKRFFQDYEKERKSRELMEDVCDELAKEIGEDKTEVEVLKRDSLKFREEVEEERRMLQMAEVWREERVQMKLVDAKLTLEDKYAQMSKLIKDLEVFLRSRSATPDMTEMREAEQLLEAANSMKIQDIKEFTYDPPNMEDIFAVFEDNQNGEINEREIEQCPGYSPASRISEVRTVSLGRNEDSEWRYSNYRISHSRNIEDEGSGWETVSQAEEQGSSNSPEESDPSVNRNRRDSNVSVSGKGWEENLVRDSPDTEISEICSISARQSKKKSSTISRLWRSNGETFKMISAEGINGKISNGRFSTGGIISPDRRSGEGVFSPPSLMGQWSSPDTGNPHIARGMKGCIDWPRIAQKNSLKAKLLEARMESQKIQLRQVLKQKI</sequence>
<protein>
    <submittedName>
        <fullName evidence="3">Uncharacterized protein</fullName>
    </submittedName>
</protein>
<dbReference type="InterPro" id="IPR043424">
    <property type="entry name" value="BLT-like"/>
</dbReference>
<gene>
    <name evidence="3" type="ORF">Sjap_003191</name>
</gene>
<proteinExistence type="predicted"/>
<feature type="compositionally biased region" description="Low complexity" evidence="2">
    <location>
        <begin position="40"/>
        <end position="57"/>
    </location>
</feature>
<dbReference type="Proteomes" id="UP001417504">
    <property type="component" value="Unassembled WGS sequence"/>
</dbReference>
<comment type="caution">
    <text evidence="3">The sequence shown here is derived from an EMBL/GenBank/DDBJ whole genome shotgun (WGS) entry which is preliminary data.</text>
</comment>
<dbReference type="AlphaFoldDB" id="A0AAP0PWV1"/>
<dbReference type="PANTHER" id="PTHR31071">
    <property type="entry name" value="GB|AAF24581.1"/>
    <property type="match status" value="1"/>
</dbReference>
<accession>A0AAP0PWV1</accession>
<dbReference type="EMBL" id="JBBNAE010000001">
    <property type="protein sequence ID" value="KAK9155711.1"/>
    <property type="molecule type" value="Genomic_DNA"/>
</dbReference>
<feature type="compositionally biased region" description="Basic residues" evidence="2">
    <location>
        <begin position="26"/>
        <end position="39"/>
    </location>
</feature>
<evidence type="ECO:0000256" key="2">
    <source>
        <dbReference type="SAM" id="MobiDB-lite"/>
    </source>
</evidence>